<keyword evidence="2" id="KW-1185">Reference proteome</keyword>
<organism evidence="1 2">
    <name type="scientific">Lentinula lateritia</name>
    <dbReference type="NCBI Taxonomy" id="40482"/>
    <lineage>
        <taxon>Eukaryota</taxon>
        <taxon>Fungi</taxon>
        <taxon>Dikarya</taxon>
        <taxon>Basidiomycota</taxon>
        <taxon>Agaricomycotina</taxon>
        <taxon>Agaricomycetes</taxon>
        <taxon>Agaricomycetidae</taxon>
        <taxon>Agaricales</taxon>
        <taxon>Marasmiineae</taxon>
        <taxon>Omphalotaceae</taxon>
        <taxon>Lentinula</taxon>
    </lineage>
</organism>
<evidence type="ECO:0000313" key="1">
    <source>
        <dbReference type="EMBL" id="KAJ4495220.1"/>
    </source>
</evidence>
<gene>
    <name evidence="1" type="ORF">C8R41DRAFT_828248</name>
</gene>
<evidence type="ECO:0008006" key="3">
    <source>
        <dbReference type="Google" id="ProtNLM"/>
    </source>
</evidence>
<dbReference type="Proteomes" id="UP001150217">
    <property type="component" value="Unassembled WGS sequence"/>
</dbReference>
<proteinExistence type="predicted"/>
<comment type="caution">
    <text evidence="1">The sequence shown here is derived from an EMBL/GenBank/DDBJ whole genome shotgun (WGS) entry which is preliminary data.</text>
</comment>
<dbReference type="EMBL" id="JANVFT010000031">
    <property type="protein sequence ID" value="KAJ4495220.1"/>
    <property type="molecule type" value="Genomic_DNA"/>
</dbReference>
<sequence length="71" mass="8125">MMRCVAVIPSGMLLSLTQFSLPMLPKLRLGLWDQFRLPIRDKQLGLVRGWFPRVGTTPPVLLMQMRSVAKM</sequence>
<reference evidence="1" key="1">
    <citation type="submission" date="2022-08" db="EMBL/GenBank/DDBJ databases">
        <title>A Global Phylogenomic Analysis of the Shiitake Genus Lentinula.</title>
        <authorList>
            <consortium name="DOE Joint Genome Institute"/>
            <person name="Sierra-Patev S."/>
            <person name="Min B."/>
            <person name="Naranjo-Ortiz M."/>
            <person name="Looney B."/>
            <person name="Konkel Z."/>
            <person name="Slot J.C."/>
            <person name="Sakamoto Y."/>
            <person name="Steenwyk J.L."/>
            <person name="Rokas A."/>
            <person name="Carro J."/>
            <person name="Camarero S."/>
            <person name="Ferreira P."/>
            <person name="Molpeceres G."/>
            <person name="Ruiz-Duenas F.J."/>
            <person name="Serrano A."/>
            <person name="Henrissat B."/>
            <person name="Drula E."/>
            <person name="Hughes K.W."/>
            <person name="Mata J.L."/>
            <person name="Ishikawa N.K."/>
            <person name="Vargas-Isla R."/>
            <person name="Ushijima S."/>
            <person name="Smith C.A."/>
            <person name="Ahrendt S."/>
            <person name="Andreopoulos W."/>
            <person name="He G."/>
            <person name="Labutti K."/>
            <person name="Lipzen A."/>
            <person name="Ng V."/>
            <person name="Riley R."/>
            <person name="Sandor L."/>
            <person name="Barry K."/>
            <person name="Martinez A.T."/>
            <person name="Xiao Y."/>
            <person name="Gibbons J.G."/>
            <person name="Terashima K."/>
            <person name="Grigoriev I.V."/>
            <person name="Hibbett D.S."/>
        </authorList>
    </citation>
    <scope>NUCLEOTIDE SEQUENCE</scope>
    <source>
        <strain evidence="1">RHP3577 ss4</strain>
    </source>
</reference>
<accession>A0ABQ8VHW4</accession>
<protein>
    <recommendedName>
        <fullName evidence="3">Secreted protein</fullName>
    </recommendedName>
</protein>
<name>A0ABQ8VHW4_9AGAR</name>
<evidence type="ECO:0000313" key="2">
    <source>
        <dbReference type="Proteomes" id="UP001150217"/>
    </source>
</evidence>